<dbReference type="InterPro" id="IPR029063">
    <property type="entry name" value="SAM-dependent_MTases_sf"/>
</dbReference>
<dbReference type="Gene3D" id="2.40.50.140">
    <property type="entry name" value="Nucleic acid-binding proteins"/>
    <property type="match status" value="1"/>
</dbReference>
<feature type="binding site" evidence="4">
    <location>
        <position position="411"/>
    </location>
    <ligand>
        <name>S-adenosyl-L-methionine</name>
        <dbReference type="ChEBI" id="CHEBI:59789"/>
    </ligand>
</feature>
<dbReference type="PROSITE" id="PS01231">
    <property type="entry name" value="TRMA_2"/>
    <property type="match status" value="1"/>
</dbReference>
<feature type="binding site" evidence="4">
    <location>
        <position position="310"/>
    </location>
    <ligand>
        <name>S-adenosyl-L-methionine</name>
        <dbReference type="ChEBI" id="CHEBI:59789"/>
    </ligand>
</feature>
<evidence type="ECO:0008006" key="8">
    <source>
        <dbReference type="Google" id="ProtNLM"/>
    </source>
</evidence>
<dbReference type="InterPro" id="IPR030390">
    <property type="entry name" value="MeTrfase_TrmA_AS"/>
</dbReference>
<dbReference type="PANTHER" id="PTHR11061">
    <property type="entry name" value="RNA M5U METHYLTRANSFERASE"/>
    <property type="match status" value="1"/>
</dbReference>
<dbReference type="InterPro" id="IPR012340">
    <property type="entry name" value="NA-bd_OB-fold"/>
</dbReference>
<dbReference type="FunFam" id="2.40.50.140:FF:000201">
    <property type="entry name" value="TRM2p tRNA methyltransferase"/>
    <property type="match status" value="1"/>
</dbReference>
<dbReference type="InterPro" id="IPR010280">
    <property type="entry name" value="U5_MeTrfase_fam"/>
</dbReference>
<keyword evidence="7" id="KW-1185">Reference proteome</keyword>
<dbReference type="RefSeq" id="XP_007390092.1">
    <property type="nucleotide sequence ID" value="XM_007390030.1"/>
</dbReference>
<keyword evidence="1 4" id="KW-0489">Methyltransferase</keyword>
<sequence length="492" mass="54570">MLKGKLSQPEPCSNEHILFLDAKELLGEDAIKAVEEGSKGCTAPFELYTELELTVSSISSIGESLAVAPAPHPPWVIVTPFALPGETIRARVYSHGYFYSRADLLEIIKPNPELRDDSRVKCKHFSKCAGCQYQMLSYETQLDLKRNVIIKAYKNFADLPASAVPEVQPTISSPLQYGYRTKITPHFDNPQSMIKQHGLPTDGKPAWFKIGFNSAGSRHPMDIEECPIATPVISEAYSVLLDTYKNGVSLLLRESLEISPEPISSSLSLEQPPAQPSGEEKKICVTNHKGTIRERVGDMLFEYTAGNFFQNNNSVLVPLTSYVRDAIFALSKPTHLVDAYCGSGLFSIMLSPHFNKVRGIELSADSIRAAQKNAELNGIPSDKISFMEGDAANIFDTVADFPREGTALIIDPPRKGSDERFIDQLIKFGCSTVAYVSCNVHTQARDINMILRKSEEQMASKKYVLESVRGFDLFPQTAHVESVAILKLVWYR</sequence>
<dbReference type="FunCoup" id="K5WN49">
    <property type="interactions" value="114"/>
</dbReference>
<dbReference type="PROSITE" id="PS01230">
    <property type="entry name" value="TRMA_1"/>
    <property type="match status" value="1"/>
</dbReference>
<dbReference type="PANTHER" id="PTHR11061:SF30">
    <property type="entry name" value="TRNA (URACIL(54)-C(5))-METHYLTRANSFERASE"/>
    <property type="match status" value="1"/>
</dbReference>
<dbReference type="HOGENOM" id="CLU_014689_3_2_1"/>
<dbReference type="PROSITE" id="PS51687">
    <property type="entry name" value="SAM_MT_RNA_M5U"/>
    <property type="match status" value="1"/>
</dbReference>
<evidence type="ECO:0000256" key="2">
    <source>
        <dbReference type="ARBA" id="ARBA00022679"/>
    </source>
</evidence>
<dbReference type="GO" id="GO:0008033">
    <property type="term" value="P:tRNA processing"/>
    <property type="evidence" value="ECO:0007669"/>
    <property type="project" value="InterPro"/>
</dbReference>
<feature type="binding site" evidence="4">
    <location>
        <position position="340"/>
    </location>
    <ligand>
        <name>S-adenosyl-L-methionine</name>
        <dbReference type="ChEBI" id="CHEBI:59789"/>
    </ligand>
</feature>
<dbReference type="InParanoid" id="K5WN49"/>
<dbReference type="GO" id="GO:0009451">
    <property type="term" value="P:RNA modification"/>
    <property type="evidence" value="ECO:0007669"/>
    <property type="project" value="UniProtKB-ARBA"/>
</dbReference>
<dbReference type="OrthoDB" id="10250660at2759"/>
<dbReference type="InterPro" id="IPR030391">
    <property type="entry name" value="MeTrfase_TrmA_CS"/>
</dbReference>
<dbReference type="KEGG" id="pco:PHACADRAFT_82639"/>
<evidence type="ECO:0000256" key="5">
    <source>
        <dbReference type="PROSITE-ProRule" id="PRU10015"/>
    </source>
</evidence>
<evidence type="ECO:0000256" key="1">
    <source>
        <dbReference type="ARBA" id="ARBA00022603"/>
    </source>
</evidence>
<name>K5WN49_PHACS</name>
<accession>K5WN49</accession>
<dbReference type="EMBL" id="JH930468">
    <property type="protein sequence ID" value="EKM60644.1"/>
    <property type="molecule type" value="Genomic_DNA"/>
</dbReference>
<dbReference type="GeneID" id="18920369"/>
<feature type="active site" evidence="5">
    <location>
        <position position="438"/>
    </location>
</feature>
<dbReference type="AlphaFoldDB" id="K5WN49"/>
<dbReference type="STRING" id="650164.K5WN49"/>
<evidence type="ECO:0000313" key="6">
    <source>
        <dbReference type="EMBL" id="EKM60644.1"/>
    </source>
</evidence>
<gene>
    <name evidence="6" type="ORF">PHACADRAFT_82639</name>
</gene>
<evidence type="ECO:0000256" key="4">
    <source>
        <dbReference type="PROSITE-ProRule" id="PRU01024"/>
    </source>
</evidence>
<keyword evidence="2 4" id="KW-0808">Transferase</keyword>
<dbReference type="GO" id="GO:0030697">
    <property type="term" value="F:tRNA (uracil(54)-C5)-methyltransferase activity, S-adenosyl methionine-dependent"/>
    <property type="evidence" value="ECO:0007669"/>
    <property type="project" value="InterPro"/>
</dbReference>
<feature type="active site" description="Nucleophile" evidence="4">
    <location>
        <position position="438"/>
    </location>
</feature>
<dbReference type="InterPro" id="IPR025795">
    <property type="entry name" value="tRNA_(uracil-5-)_MeTrfase"/>
</dbReference>
<organism evidence="6 7">
    <name type="scientific">Phanerochaete carnosa (strain HHB-10118-sp)</name>
    <name type="common">White-rot fungus</name>
    <name type="synonym">Peniophora carnosa</name>
    <dbReference type="NCBI Taxonomy" id="650164"/>
    <lineage>
        <taxon>Eukaryota</taxon>
        <taxon>Fungi</taxon>
        <taxon>Dikarya</taxon>
        <taxon>Basidiomycota</taxon>
        <taxon>Agaricomycotina</taxon>
        <taxon>Agaricomycetes</taxon>
        <taxon>Polyporales</taxon>
        <taxon>Phanerochaetaceae</taxon>
        <taxon>Phanerochaete</taxon>
    </lineage>
</organism>
<reference evidence="6 7" key="1">
    <citation type="journal article" date="2012" name="BMC Genomics">
        <title>Comparative genomics of the white-rot fungi, Phanerochaete carnosa and P. chrysosporium, to elucidate the genetic basis of the distinct wood types they colonize.</title>
        <authorList>
            <person name="Suzuki H."/>
            <person name="MacDonald J."/>
            <person name="Syed K."/>
            <person name="Salamov A."/>
            <person name="Hori C."/>
            <person name="Aerts A."/>
            <person name="Henrissat B."/>
            <person name="Wiebenga A."/>
            <person name="vanKuyk P.A."/>
            <person name="Barry K."/>
            <person name="Lindquist E."/>
            <person name="LaButti K."/>
            <person name="Lapidus A."/>
            <person name="Lucas S."/>
            <person name="Coutinho P."/>
            <person name="Gong Y."/>
            <person name="Samejima M."/>
            <person name="Mahadevan R."/>
            <person name="Abou-Zaid M."/>
            <person name="de Vries R.P."/>
            <person name="Igarashi K."/>
            <person name="Yadav J.S."/>
            <person name="Grigoriev I.V."/>
            <person name="Master E.R."/>
        </authorList>
    </citation>
    <scope>NUCLEOTIDE SEQUENCE [LARGE SCALE GENOMIC DNA]</scope>
    <source>
        <strain evidence="6 7">HHB-10118-sp</strain>
    </source>
</reference>
<evidence type="ECO:0000256" key="3">
    <source>
        <dbReference type="ARBA" id="ARBA00022691"/>
    </source>
</evidence>
<dbReference type="PROSITE" id="PS51622">
    <property type="entry name" value="SAM_MT_RNA_M5U_2"/>
    <property type="match status" value="1"/>
</dbReference>
<proteinExistence type="inferred from homology"/>
<dbReference type="SUPFAM" id="SSF53335">
    <property type="entry name" value="S-adenosyl-L-methionine-dependent methyltransferases"/>
    <property type="match status" value="1"/>
</dbReference>
<dbReference type="Gene3D" id="3.40.50.150">
    <property type="entry name" value="Vaccinia Virus protein VP39"/>
    <property type="match status" value="2"/>
</dbReference>
<dbReference type="GO" id="GO:0032259">
    <property type="term" value="P:methylation"/>
    <property type="evidence" value="ECO:0007669"/>
    <property type="project" value="UniProtKB-KW"/>
</dbReference>
<evidence type="ECO:0000313" key="7">
    <source>
        <dbReference type="Proteomes" id="UP000008370"/>
    </source>
</evidence>
<dbReference type="Proteomes" id="UP000008370">
    <property type="component" value="Unassembled WGS sequence"/>
</dbReference>
<protein>
    <recommendedName>
        <fullName evidence="8">TRAM domain-containing protein</fullName>
    </recommendedName>
</protein>
<dbReference type="Pfam" id="PF05958">
    <property type="entry name" value="tRNA_U5-meth_tr"/>
    <property type="match status" value="1"/>
</dbReference>
<comment type="similarity">
    <text evidence="4">Belongs to the class I-like SAM-binding methyltransferase superfamily. RNA M5U methyltransferase family.</text>
</comment>
<feature type="binding site" evidence="4">
    <location>
        <position position="361"/>
    </location>
    <ligand>
        <name>S-adenosyl-L-methionine</name>
        <dbReference type="ChEBI" id="CHEBI:59789"/>
    </ligand>
</feature>
<keyword evidence="3 4" id="KW-0949">S-adenosyl-L-methionine</keyword>